<evidence type="ECO:0000259" key="1">
    <source>
        <dbReference type="Pfam" id="PF01636"/>
    </source>
</evidence>
<evidence type="ECO:0000313" key="3">
    <source>
        <dbReference type="Proteomes" id="UP000469325"/>
    </source>
</evidence>
<accession>A0A6N7XUW8</accession>
<protein>
    <submittedName>
        <fullName evidence="2">Aminoglycoside phosphotransferase family protein</fullName>
    </submittedName>
</protein>
<feature type="domain" description="Aminoglycoside phosphotransferase" evidence="1">
    <location>
        <begin position="17"/>
        <end position="218"/>
    </location>
</feature>
<gene>
    <name evidence="2" type="ORF">FYJ68_08545</name>
</gene>
<dbReference type="InterPro" id="IPR002575">
    <property type="entry name" value="Aminoglycoside_PTrfase"/>
</dbReference>
<dbReference type="InterPro" id="IPR011009">
    <property type="entry name" value="Kinase-like_dom_sf"/>
</dbReference>
<sequence length="258" mass="29227">MRLSDSKVELISRGNKVVYQDGERVVKVFNTEKPAADVFNEALNIARVNGSGVRSCEVLEVSRVEEGDHKGSWAIANRYIPGTTLRQLMDDDKANEDKYLAMFVDLQTEIHEAEAPLLNRQKDKLARMIGSCKQIDPTTRYDLQMRVDGMHSGTSICHGDFVPSNVIVCDEDDQLYLVDWAHVTAGIAEVDAATTYLLLKRRDDDLAERYLDLYSTKTDTPKQLIHYWLPVVAAAELARGRKENEEFLLSWINVGDYE</sequence>
<evidence type="ECO:0000313" key="2">
    <source>
        <dbReference type="EMBL" id="MST73151.1"/>
    </source>
</evidence>
<comment type="caution">
    <text evidence="2">The sequence shown here is derived from an EMBL/GenBank/DDBJ whole genome shotgun (WGS) entry which is preliminary data.</text>
</comment>
<proteinExistence type="predicted"/>
<keyword evidence="3" id="KW-1185">Reference proteome</keyword>
<dbReference type="EMBL" id="VUNC01000007">
    <property type="protein sequence ID" value="MST73151.1"/>
    <property type="molecule type" value="Genomic_DNA"/>
</dbReference>
<organism evidence="2 3">
    <name type="scientific">Olsenella porci</name>
    <dbReference type="NCBI Taxonomy" id="2652279"/>
    <lineage>
        <taxon>Bacteria</taxon>
        <taxon>Bacillati</taxon>
        <taxon>Actinomycetota</taxon>
        <taxon>Coriobacteriia</taxon>
        <taxon>Coriobacteriales</taxon>
        <taxon>Atopobiaceae</taxon>
        <taxon>Olsenella</taxon>
    </lineage>
</organism>
<name>A0A6N7XUW8_9ACTN</name>
<dbReference type="Pfam" id="PF01636">
    <property type="entry name" value="APH"/>
    <property type="match status" value="1"/>
</dbReference>
<dbReference type="Gene3D" id="3.90.1200.10">
    <property type="match status" value="1"/>
</dbReference>
<dbReference type="SUPFAM" id="SSF56112">
    <property type="entry name" value="Protein kinase-like (PK-like)"/>
    <property type="match status" value="1"/>
</dbReference>
<reference evidence="2 3" key="1">
    <citation type="submission" date="2019-08" db="EMBL/GenBank/DDBJ databases">
        <title>In-depth cultivation of the pig gut microbiome towards novel bacterial diversity and tailored functional studies.</title>
        <authorList>
            <person name="Wylensek D."/>
            <person name="Hitch T.C.A."/>
            <person name="Clavel T."/>
        </authorList>
    </citation>
    <scope>NUCLEOTIDE SEQUENCE [LARGE SCALE GENOMIC DNA]</scope>
    <source>
        <strain evidence="2 3">CA-Schmier-601-WT-1</strain>
    </source>
</reference>
<dbReference type="Proteomes" id="UP000469325">
    <property type="component" value="Unassembled WGS sequence"/>
</dbReference>
<dbReference type="GO" id="GO:0016740">
    <property type="term" value="F:transferase activity"/>
    <property type="evidence" value="ECO:0007669"/>
    <property type="project" value="UniProtKB-KW"/>
</dbReference>
<keyword evidence="2" id="KW-0808">Transferase</keyword>
<dbReference type="RefSeq" id="WP_154435795.1">
    <property type="nucleotide sequence ID" value="NZ_VUNC01000007.1"/>
</dbReference>
<dbReference type="AlphaFoldDB" id="A0A6N7XUW8"/>